<proteinExistence type="predicted"/>
<protein>
    <submittedName>
        <fullName evidence="3">Aste57867_16650 protein</fullName>
    </submittedName>
</protein>
<sequence>MVQQHTVNIESPVPGADFHQAAAKPSQPRRFRFLGGLAALCGVACVAVGAVVVSAQHKQQTTSIAVASALQEASAIKLSLHFKRASMFYHGQDTADIYVFPRGASASTSDVLALGFDGVLSLAHNGTTEKYIYANDRGYYVQSQLDGSVTQASCLQASQLPAFTTIQSALASASVIDQAQIGTVALTTATACPKGILHRTLFGGETFVACLTANQITKVYGSDMDIEVTYLASVDAGVPSLTVPTTSTSGVLLNCPAIPAQADSVAPVTSLAEKVALVKDTVLGTRTESLFGPSCKCKNKPKPCLMVHGVSNPIAGGLTDTFPFYWGNVDQHLPCCSSVKFVLFDTINIGWYNDTIQQGFCDAALQVSGSTSKSIGKLTIVSHSMGNMIAGAALATGKCSMSSDVTWISSAGPMRGSKSANVLKAICTNGGLNDVIKKPLEFINFCPPTYAFASLYYQTIMPQYVQDLLIASATMRNLHVNKSLCGTDGLGIQSIFSPALEAVGLLSQHGGLNDGVVALESCTAGLTGDNAVFGGELTSTNYIGPLNHEDLAFRNGDGWLGDNRKPVKWLECAM</sequence>
<gene>
    <name evidence="3" type="primary">Aste57867_16650</name>
    <name evidence="2" type="ORF">As57867_016593</name>
    <name evidence="3" type="ORF">ASTE57867_16650</name>
</gene>
<dbReference type="EMBL" id="CAADRA010005932">
    <property type="protein sequence ID" value="VFT93421.1"/>
    <property type="molecule type" value="Genomic_DNA"/>
</dbReference>
<dbReference type="PANTHER" id="PTHR22538">
    <property type="entry name" value="CILIA- AND FLAGELLA-ASSOCIATED PROTEIN 74"/>
    <property type="match status" value="1"/>
</dbReference>
<keyword evidence="4" id="KW-1185">Reference proteome</keyword>
<keyword evidence="1" id="KW-0812">Transmembrane</keyword>
<reference evidence="2" key="2">
    <citation type="submission" date="2019-06" db="EMBL/GenBank/DDBJ databases">
        <title>Genomics analysis of Aphanomyces spp. identifies a new class of oomycete effector associated with host adaptation.</title>
        <authorList>
            <person name="Gaulin E."/>
        </authorList>
    </citation>
    <scope>NUCLEOTIDE SEQUENCE</scope>
    <source>
        <strain evidence="2">CBS 578.67</strain>
    </source>
</reference>
<dbReference type="SUPFAM" id="SSF53474">
    <property type="entry name" value="alpha/beta-Hydrolases"/>
    <property type="match status" value="1"/>
</dbReference>
<dbReference type="Gene3D" id="3.40.50.1820">
    <property type="entry name" value="alpha/beta hydrolase"/>
    <property type="match status" value="1"/>
</dbReference>
<dbReference type="AlphaFoldDB" id="A0A485L6B0"/>
<dbReference type="EMBL" id="VJMH01005911">
    <property type="protein sequence ID" value="KAF0692258.1"/>
    <property type="molecule type" value="Genomic_DNA"/>
</dbReference>
<dbReference type="OrthoDB" id="62984at2759"/>
<feature type="transmembrane region" description="Helical" evidence="1">
    <location>
        <begin position="33"/>
        <end position="53"/>
    </location>
</feature>
<accession>A0A485L6B0</accession>
<dbReference type="Proteomes" id="UP000332933">
    <property type="component" value="Unassembled WGS sequence"/>
</dbReference>
<dbReference type="PANTHER" id="PTHR22538:SF1">
    <property type="entry name" value="VWFD DOMAIN-CONTAINING PROTEIN"/>
    <property type="match status" value="1"/>
</dbReference>
<reference evidence="3 4" key="1">
    <citation type="submission" date="2019-03" db="EMBL/GenBank/DDBJ databases">
        <authorList>
            <person name="Gaulin E."/>
            <person name="Dumas B."/>
        </authorList>
    </citation>
    <scope>NUCLEOTIDE SEQUENCE [LARGE SCALE GENOMIC DNA]</scope>
    <source>
        <strain evidence="3">CBS 568.67</strain>
    </source>
</reference>
<evidence type="ECO:0000313" key="4">
    <source>
        <dbReference type="Proteomes" id="UP000332933"/>
    </source>
</evidence>
<keyword evidence="1" id="KW-1133">Transmembrane helix</keyword>
<name>A0A485L6B0_9STRA</name>
<evidence type="ECO:0000313" key="3">
    <source>
        <dbReference type="EMBL" id="VFT93421.1"/>
    </source>
</evidence>
<evidence type="ECO:0000256" key="1">
    <source>
        <dbReference type="SAM" id="Phobius"/>
    </source>
</evidence>
<organism evidence="3 4">
    <name type="scientific">Aphanomyces stellatus</name>
    <dbReference type="NCBI Taxonomy" id="120398"/>
    <lineage>
        <taxon>Eukaryota</taxon>
        <taxon>Sar</taxon>
        <taxon>Stramenopiles</taxon>
        <taxon>Oomycota</taxon>
        <taxon>Saprolegniomycetes</taxon>
        <taxon>Saprolegniales</taxon>
        <taxon>Verrucalvaceae</taxon>
        <taxon>Aphanomyces</taxon>
    </lineage>
</organism>
<keyword evidence="1" id="KW-0472">Membrane</keyword>
<dbReference type="InterPro" id="IPR029058">
    <property type="entry name" value="AB_hydrolase_fold"/>
</dbReference>
<evidence type="ECO:0000313" key="2">
    <source>
        <dbReference type="EMBL" id="KAF0692258.1"/>
    </source>
</evidence>